<dbReference type="InterPro" id="IPR011010">
    <property type="entry name" value="DNA_brk_join_enz"/>
</dbReference>
<dbReference type="SUPFAM" id="SSF56349">
    <property type="entry name" value="DNA breaking-rejoining enzymes"/>
    <property type="match status" value="1"/>
</dbReference>
<protein>
    <submittedName>
        <fullName evidence="2">Neurofilament medium polypeptide</fullName>
    </submittedName>
</protein>
<evidence type="ECO:0000256" key="1">
    <source>
        <dbReference type="SAM" id="MobiDB-lite"/>
    </source>
</evidence>
<dbReference type="InterPro" id="IPR013762">
    <property type="entry name" value="Integrase-like_cat_sf"/>
</dbReference>
<dbReference type="EMBL" id="CACRXK020001944">
    <property type="protein sequence ID" value="CAB3991928.1"/>
    <property type="molecule type" value="Genomic_DNA"/>
</dbReference>
<sequence>MAVFTHVFATTPKQSFSHRCRDADRERIGFAIRSGDDSNANEFGSGVSGDKGGYGGNEKRGSVDGEGDNDDGEGDDREGDDGEGDDGDTAAANLPSNVDDMVLLSNFKDWLSGPDGGRKYAKCAQQSGVERQVAYHIREGEETWHGEVLPWDPQQLLCQHKFKELGVSEAQVVSLSEQVKIWAKSSRKMSQDRFWEKRLEDIDSLKMPEQIKQFDTSEVARKAVKILGEFQINPEIPMLSKAEYTIVRDYLMTQICINNGSRSGPIANMTLAEFNNATKQDDCIVVHVKKHKTFTTHRPAHIVLSSSLCEYVKIFIERFRNALPEVLCSSQSIVFLRFTGTALDSSQFGAQIGSCWGKVFGKEASMGGATAFRKAAVSTVHESNEEMRGDPADLMVHNQATATKYYLLKNKGKSAVKTSKELSCIMRDLTETEASNEIEKGEEQQPPNKQIHISGDVICHRHKWSIDEEKAVKDIFGSQIQQKKNIFRRYQKCCKRPPCAEEHCCLKNQGQDTTVIM</sequence>
<evidence type="ECO:0000313" key="2">
    <source>
        <dbReference type="EMBL" id="CAB3991928.1"/>
    </source>
</evidence>
<accession>A0A6S7GIZ7</accession>
<feature type="compositionally biased region" description="Acidic residues" evidence="1">
    <location>
        <begin position="65"/>
        <end position="88"/>
    </location>
</feature>
<keyword evidence="3" id="KW-1185">Reference proteome</keyword>
<dbReference type="AlphaFoldDB" id="A0A6S7GIZ7"/>
<reference evidence="2" key="1">
    <citation type="submission" date="2020-04" db="EMBL/GenBank/DDBJ databases">
        <authorList>
            <person name="Alioto T."/>
            <person name="Alioto T."/>
            <person name="Gomez Garrido J."/>
        </authorList>
    </citation>
    <scope>NUCLEOTIDE SEQUENCE</scope>
    <source>
        <strain evidence="2">A484AB</strain>
    </source>
</reference>
<dbReference type="GO" id="GO:0003677">
    <property type="term" value="F:DNA binding"/>
    <property type="evidence" value="ECO:0007669"/>
    <property type="project" value="InterPro"/>
</dbReference>
<comment type="caution">
    <text evidence="2">The sequence shown here is derived from an EMBL/GenBank/DDBJ whole genome shotgun (WGS) entry which is preliminary data.</text>
</comment>
<dbReference type="Proteomes" id="UP001152795">
    <property type="component" value="Unassembled WGS sequence"/>
</dbReference>
<name>A0A6S7GIZ7_PARCT</name>
<dbReference type="GO" id="GO:0006310">
    <property type="term" value="P:DNA recombination"/>
    <property type="evidence" value="ECO:0007669"/>
    <property type="project" value="InterPro"/>
</dbReference>
<feature type="region of interest" description="Disordered" evidence="1">
    <location>
        <begin position="31"/>
        <end position="95"/>
    </location>
</feature>
<organism evidence="2 3">
    <name type="scientific">Paramuricea clavata</name>
    <name type="common">Red gorgonian</name>
    <name type="synonym">Violescent sea-whip</name>
    <dbReference type="NCBI Taxonomy" id="317549"/>
    <lineage>
        <taxon>Eukaryota</taxon>
        <taxon>Metazoa</taxon>
        <taxon>Cnidaria</taxon>
        <taxon>Anthozoa</taxon>
        <taxon>Octocorallia</taxon>
        <taxon>Malacalcyonacea</taxon>
        <taxon>Plexauridae</taxon>
        <taxon>Paramuricea</taxon>
    </lineage>
</organism>
<evidence type="ECO:0000313" key="3">
    <source>
        <dbReference type="Proteomes" id="UP001152795"/>
    </source>
</evidence>
<gene>
    <name evidence="2" type="ORF">PACLA_8A060626</name>
</gene>
<dbReference type="GO" id="GO:0015074">
    <property type="term" value="P:DNA integration"/>
    <property type="evidence" value="ECO:0007669"/>
    <property type="project" value="InterPro"/>
</dbReference>
<dbReference type="OrthoDB" id="5990091at2759"/>
<feature type="compositionally biased region" description="Gly residues" evidence="1">
    <location>
        <begin position="46"/>
        <end position="56"/>
    </location>
</feature>
<dbReference type="Gene3D" id="1.10.443.10">
    <property type="entry name" value="Intergrase catalytic core"/>
    <property type="match status" value="1"/>
</dbReference>
<proteinExistence type="predicted"/>